<feature type="non-terminal residue" evidence="1">
    <location>
        <position position="16"/>
    </location>
</feature>
<proteinExistence type="predicted"/>
<evidence type="ECO:0000313" key="2">
    <source>
        <dbReference type="Proteomes" id="UP000266841"/>
    </source>
</evidence>
<dbReference type="Proteomes" id="UP000266841">
    <property type="component" value="Unassembled WGS sequence"/>
</dbReference>
<evidence type="ECO:0000313" key="1">
    <source>
        <dbReference type="EMBL" id="EJK53763.1"/>
    </source>
</evidence>
<gene>
    <name evidence="1" type="ORF">THAOC_26724</name>
</gene>
<accession>K0RJA8</accession>
<protein>
    <submittedName>
        <fullName evidence="1">Uncharacterized protein</fullName>
    </submittedName>
</protein>
<dbReference type="EMBL" id="AGNL01037064">
    <property type="protein sequence ID" value="EJK53763.1"/>
    <property type="molecule type" value="Genomic_DNA"/>
</dbReference>
<reference evidence="1 2" key="1">
    <citation type="journal article" date="2012" name="Genome Biol.">
        <title>Genome and low-iron response of an oceanic diatom adapted to chronic iron limitation.</title>
        <authorList>
            <person name="Lommer M."/>
            <person name="Specht M."/>
            <person name="Roy A.S."/>
            <person name="Kraemer L."/>
            <person name="Andreson R."/>
            <person name="Gutowska M.A."/>
            <person name="Wolf J."/>
            <person name="Bergner S.V."/>
            <person name="Schilhabel M.B."/>
            <person name="Klostermeier U.C."/>
            <person name="Beiko R.G."/>
            <person name="Rosenstiel P."/>
            <person name="Hippler M."/>
            <person name="Laroche J."/>
        </authorList>
    </citation>
    <scope>NUCLEOTIDE SEQUENCE [LARGE SCALE GENOMIC DNA]</scope>
    <source>
        <strain evidence="1 2">CCMP1005</strain>
    </source>
</reference>
<sequence length="16" mass="1757">MSSDTTTSDVAQGRWD</sequence>
<keyword evidence="2" id="KW-1185">Reference proteome</keyword>
<comment type="caution">
    <text evidence="1">The sequence shown here is derived from an EMBL/GenBank/DDBJ whole genome shotgun (WGS) entry which is preliminary data.</text>
</comment>
<dbReference type="AlphaFoldDB" id="K0RJA8"/>
<organism evidence="1 2">
    <name type="scientific">Thalassiosira oceanica</name>
    <name type="common">Marine diatom</name>
    <dbReference type="NCBI Taxonomy" id="159749"/>
    <lineage>
        <taxon>Eukaryota</taxon>
        <taxon>Sar</taxon>
        <taxon>Stramenopiles</taxon>
        <taxon>Ochrophyta</taxon>
        <taxon>Bacillariophyta</taxon>
        <taxon>Coscinodiscophyceae</taxon>
        <taxon>Thalassiosirophycidae</taxon>
        <taxon>Thalassiosirales</taxon>
        <taxon>Thalassiosiraceae</taxon>
        <taxon>Thalassiosira</taxon>
    </lineage>
</organism>
<name>K0RJA8_THAOC</name>